<feature type="compositionally biased region" description="Basic and acidic residues" evidence="4">
    <location>
        <begin position="296"/>
        <end position="308"/>
    </location>
</feature>
<dbReference type="GO" id="GO:0003676">
    <property type="term" value="F:nucleic acid binding"/>
    <property type="evidence" value="ECO:0007669"/>
    <property type="project" value="InterPro"/>
</dbReference>
<dbReference type="Gene3D" id="3.40.50.300">
    <property type="entry name" value="P-loop containing nucleotide triphosphate hydrolases"/>
    <property type="match status" value="2"/>
</dbReference>
<evidence type="ECO:0000259" key="6">
    <source>
        <dbReference type="PROSITE" id="PS51194"/>
    </source>
</evidence>
<evidence type="ECO:0000256" key="3">
    <source>
        <dbReference type="ARBA" id="ARBA00022840"/>
    </source>
</evidence>
<evidence type="ECO:0000313" key="8">
    <source>
        <dbReference type="Proteomes" id="UP000748108"/>
    </source>
</evidence>
<dbReference type="EMBL" id="JAHHQF010000058">
    <property type="protein sequence ID" value="MBT9282452.1"/>
    <property type="molecule type" value="Genomic_DNA"/>
</dbReference>
<feature type="compositionally biased region" description="Low complexity" evidence="4">
    <location>
        <begin position="103"/>
        <end position="119"/>
    </location>
</feature>
<dbReference type="Proteomes" id="UP000748108">
    <property type="component" value="Unassembled WGS sequence"/>
</dbReference>
<evidence type="ECO:0000313" key="7">
    <source>
        <dbReference type="EMBL" id="MBT9282452.1"/>
    </source>
</evidence>
<gene>
    <name evidence="7" type="ORF">KM312_07330</name>
</gene>
<dbReference type="InterPro" id="IPR029057">
    <property type="entry name" value="PRTase-like"/>
</dbReference>
<feature type="domain" description="Helicase C-terminal" evidence="6">
    <location>
        <begin position="592"/>
        <end position="774"/>
    </location>
</feature>
<reference evidence="7" key="1">
    <citation type="journal article" date="2021" name="Microbiology">
        <title>Metagenomic Analysis of the Microbial Community in the Underground Coal Fire Area (Kemerovo Region, Russia) Revealed Predominance of Thermophilic Members of the Phyla Deinococcus-thermus, Aquificae, and Firmicutes.</title>
        <authorList>
            <person name="Kadnikov V."/>
            <person name="Mardanov A.V."/>
            <person name="Beletsky A.V."/>
            <person name="Karnachuk O.V."/>
            <person name="Ravin N.V."/>
        </authorList>
    </citation>
    <scope>NUCLEOTIDE SEQUENCE</scope>
    <source>
        <strain evidence="7">RBS10-49</strain>
    </source>
</reference>
<feature type="region of interest" description="Disordered" evidence="4">
    <location>
        <begin position="80"/>
        <end position="144"/>
    </location>
</feature>
<dbReference type="SUPFAM" id="SSF53271">
    <property type="entry name" value="PRTase-like"/>
    <property type="match status" value="1"/>
</dbReference>
<dbReference type="PROSITE" id="PS51192">
    <property type="entry name" value="HELICASE_ATP_BIND_1"/>
    <property type="match status" value="1"/>
</dbReference>
<evidence type="ECO:0000256" key="4">
    <source>
        <dbReference type="SAM" id="MobiDB-lite"/>
    </source>
</evidence>
<name>A0A947CWM9_HYDSH</name>
<dbReference type="AlphaFoldDB" id="A0A947CWM9"/>
<evidence type="ECO:0000256" key="1">
    <source>
        <dbReference type="ARBA" id="ARBA00008007"/>
    </source>
</evidence>
<dbReference type="InterPro" id="IPR000836">
    <property type="entry name" value="PRTase_dom"/>
</dbReference>
<dbReference type="PANTHER" id="PTHR47505:SF1">
    <property type="entry name" value="DNA UTILIZATION PROTEIN YHGH"/>
    <property type="match status" value="1"/>
</dbReference>
<feature type="compositionally biased region" description="Basic and acidic residues" evidence="4">
    <location>
        <begin position="323"/>
        <end position="337"/>
    </location>
</feature>
<feature type="region of interest" description="Disordered" evidence="4">
    <location>
        <begin position="287"/>
        <end position="349"/>
    </location>
</feature>
<feature type="domain" description="Helicase ATP-binding" evidence="5">
    <location>
        <begin position="403"/>
        <end position="555"/>
    </location>
</feature>
<dbReference type="InterPro" id="IPR027417">
    <property type="entry name" value="P-loop_NTPase"/>
</dbReference>
<comment type="caution">
    <text evidence="7">The sequence shown here is derived from an EMBL/GenBank/DDBJ whole genome shotgun (WGS) entry which is preliminary data.</text>
</comment>
<proteinExistence type="inferred from homology"/>
<feature type="region of interest" description="Disordered" evidence="4">
    <location>
        <begin position="911"/>
        <end position="945"/>
    </location>
</feature>
<evidence type="ECO:0000259" key="5">
    <source>
        <dbReference type="PROSITE" id="PS51192"/>
    </source>
</evidence>
<comment type="similarity">
    <text evidence="1">Belongs to the ComF/GntX family.</text>
</comment>
<dbReference type="PANTHER" id="PTHR47505">
    <property type="entry name" value="DNA UTILIZATION PROTEIN YHGH"/>
    <property type="match status" value="1"/>
</dbReference>
<protein>
    <recommendedName>
        <fullName evidence="9">ComF operon protein A, DNA transporter ATPase</fullName>
    </recommendedName>
</protein>
<dbReference type="Pfam" id="PF00271">
    <property type="entry name" value="Helicase_C"/>
    <property type="match status" value="1"/>
</dbReference>
<dbReference type="InterPro" id="IPR014001">
    <property type="entry name" value="Helicase_ATP-bd"/>
</dbReference>
<feature type="compositionally biased region" description="Basic and acidic residues" evidence="4">
    <location>
        <begin position="787"/>
        <end position="800"/>
    </location>
</feature>
<accession>A0A947CWM9</accession>
<keyword evidence="3" id="KW-0067">ATP-binding</keyword>
<keyword evidence="2" id="KW-0547">Nucleotide-binding</keyword>
<sequence>MAVRMALFRVRGTVRPVVSPSAFFAGLARAGIDPAEAAPLLPMVPLAVAEWARAALAEGRAETAEAALREADRRFDVGWSAWPEASPSRPERAPAAPPDAKEAAGPPASGGPTSASTAADPVDGSAVGDPTGGSASGDASFTPAAGDRAGAPALGALPDGPAFAAARSCLLEAVAGRVLTFEQLVRRLKRTECSDLASREEALLFLVQALLDEGALRLAAGMGLEVRDGAPVFVCRRCGTASRTVETHLCADCGTEDVFCPACAALGPVRGCTAVFRAAEASGASGTVAPAVRSGRAPDGRPAERPETEAAEAPEAGEAGAAGDRERDAARFGEKARPPAVADAAGTGGETWRARLTPAQRQAAEAVRAFVAGAFTEERDRPGGALAESAPMVASENAPCRGTAEEAPPPTLLLWAVTGAGKTEMLFPAVEALLRAGRRVLWATPRRDVVLELWPRLRAAFPGTEVVALYGGAEAFAEASALTLSTTHQALLFERFFDVVIVDEADAFPYTAEPFLTRAVRRALRPGGRIVIVTATPGAENLADVQASGGAVVVVPLRHHGRPLPEPQVIRLKRPIFRGEGGGSAVKMPDAALDFIGERLRRGRRVFAFVPRVADVPEAVAALASALNAAGRAEADAGRAVAGSDRSGAAEAAPDGSRADGVRIAGTHAGDDGRDAKVRAFREGALDVLVTTTILERGVTVAGSDVVVLDADARVFDAPTLIQIAGRAGRMAEDDAGAVAFFAAEETEGIRRAAGHIAAMNRLAEAAPAARQLFADDPRLAALLPAGEKRGRAAAPERPRGAGTDASFLSSEAPAFSPPATPVERARGRTLLGPIVRGMRSSEALARVRSLSALFFRRPAACLLCGMPFAAEEDHPLGDLFCGRCREDVPAPAPPLCAHCGRSMHDPRLRELAPGPARGTPGDGRAALGHRGAPPGPPSPTPGAGDGLCADCRRWRADARHGNALALNRSAVTLTATVRELLHRYKYGRELGLFRPLSRLLILAYLHHFAHDSFDAVTFVPMPPARERARGFNPAEALARALGRASGLPVRALLVRPDDGKRQASLGRAARLRRAETLYASRDDGRPPGTRVLLVDDVYTTGSTLHACAAALRRAGWAEVCGLTVVRA</sequence>
<feature type="region of interest" description="Disordered" evidence="4">
    <location>
        <begin position="787"/>
        <end position="823"/>
    </location>
</feature>
<dbReference type="SUPFAM" id="SSF52540">
    <property type="entry name" value="P-loop containing nucleoside triphosphate hydrolases"/>
    <property type="match status" value="1"/>
</dbReference>
<dbReference type="GO" id="GO:0005524">
    <property type="term" value="F:ATP binding"/>
    <property type="evidence" value="ECO:0007669"/>
    <property type="project" value="UniProtKB-KW"/>
</dbReference>
<evidence type="ECO:0000256" key="2">
    <source>
        <dbReference type="ARBA" id="ARBA00022741"/>
    </source>
</evidence>
<dbReference type="SMART" id="SM00490">
    <property type="entry name" value="HELICc"/>
    <property type="match status" value="1"/>
</dbReference>
<dbReference type="InterPro" id="IPR001650">
    <property type="entry name" value="Helicase_C-like"/>
</dbReference>
<dbReference type="PROSITE" id="PS51194">
    <property type="entry name" value="HELICASE_CTER"/>
    <property type="match status" value="1"/>
</dbReference>
<dbReference type="InterPro" id="IPR011545">
    <property type="entry name" value="DEAD/DEAH_box_helicase_dom"/>
</dbReference>
<dbReference type="CDD" id="cd06223">
    <property type="entry name" value="PRTases_typeI"/>
    <property type="match status" value="1"/>
</dbReference>
<feature type="compositionally biased region" description="Low complexity" evidence="4">
    <location>
        <begin position="311"/>
        <end position="322"/>
    </location>
</feature>
<dbReference type="InterPro" id="IPR051910">
    <property type="entry name" value="ComF/GntX_DNA_util-trans"/>
</dbReference>
<evidence type="ECO:0008006" key="9">
    <source>
        <dbReference type="Google" id="ProtNLM"/>
    </source>
</evidence>
<dbReference type="SMART" id="SM00487">
    <property type="entry name" value="DEXDc"/>
    <property type="match status" value="1"/>
</dbReference>
<dbReference type="Pfam" id="PF00270">
    <property type="entry name" value="DEAD"/>
    <property type="match status" value="1"/>
</dbReference>
<feature type="region of interest" description="Disordered" evidence="4">
    <location>
        <begin position="638"/>
        <end position="661"/>
    </location>
</feature>
<organism evidence="7 8">
    <name type="scientific">Hydrogenibacillus schlegelii</name>
    <name type="common">Bacillus schlegelii</name>
    <dbReference type="NCBI Taxonomy" id="1484"/>
    <lineage>
        <taxon>Bacteria</taxon>
        <taxon>Bacillati</taxon>
        <taxon>Bacillota</taxon>
        <taxon>Bacilli</taxon>
        <taxon>Bacillales</taxon>
        <taxon>Bacillales Family X. Incertae Sedis</taxon>
        <taxon>Hydrogenibacillus</taxon>
    </lineage>
</organism>
<dbReference type="Gene3D" id="3.40.50.2020">
    <property type="match status" value="1"/>
</dbReference>